<sequence>MAAKFERAVVLMAMLAVCLTFIHARPNVPISCPGSGGSAPSGSAPSGSAPSGSAPSGSAPSGSAPSGSAPSGSAPSGSAPSGSATGGNTIQAVDYNFNTAFAGDNANINESNQNVGVGGNNNAPIAGIQR</sequence>
<accession>T1IGE1</accession>
<dbReference type="eggNOG" id="ENOG502QQ7T">
    <property type="taxonomic scope" value="Eukaryota"/>
</dbReference>
<feature type="compositionally biased region" description="Low complexity" evidence="1">
    <location>
        <begin position="40"/>
        <end position="83"/>
    </location>
</feature>
<keyword evidence="2" id="KW-0732">Signal</keyword>
<evidence type="ECO:0000313" key="3">
    <source>
        <dbReference type="EnsemblMetazoa" id="RPRC015360-PA"/>
    </source>
</evidence>
<proteinExistence type="predicted"/>
<dbReference type="Proteomes" id="UP000015103">
    <property type="component" value="Unassembled WGS sequence"/>
</dbReference>
<dbReference type="InParanoid" id="T1IGE1"/>
<protein>
    <submittedName>
        <fullName evidence="3">Uncharacterized protein</fullName>
    </submittedName>
</protein>
<feature type="region of interest" description="Disordered" evidence="1">
    <location>
        <begin position="30"/>
        <end position="89"/>
    </location>
</feature>
<dbReference type="AlphaFoldDB" id="T1IGE1"/>
<name>T1IGE1_RHOPR</name>
<evidence type="ECO:0000313" key="4">
    <source>
        <dbReference type="Proteomes" id="UP000015103"/>
    </source>
</evidence>
<feature type="signal peptide" evidence="2">
    <location>
        <begin position="1"/>
        <end position="24"/>
    </location>
</feature>
<feature type="chain" id="PRO_5043982855" evidence="2">
    <location>
        <begin position="25"/>
        <end position="130"/>
    </location>
</feature>
<dbReference type="EnsemblMetazoa" id="RPRC015360-RA">
    <property type="protein sequence ID" value="RPRC015360-PA"/>
    <property type="gene ID" value="RPRC015360"/>
</dbReference>
<dbReference type="VEuPathDB" id="VectorBase:RPRC015360"/>
<feature type="compositionally biased region" description="Low complexity" evidence="1">
    <location>
        <begin position="112"/>
        <end position="130"/>
    </location>
</feature>
<dbReference type="HOGENOM" id="CLU_130602_0_0_1"/>
<reference evidence="3" key="1">
    <citation type="submission" date="2015-05" db="UniProtKB">
        <authorList>
            <consortium name="EnsemblMetazoa"/>
        </authorList>
    </citation>
    <scope>IDENTIFICATION</scope>
</reference>
<dbReference type="EMBL" id="ACPB03016718">
    <property type="status" value="NOT_ANNOTATED_CDS"/>
    <property type="molecule type" value="Genomic_DNA"/>
</dbReference>
<evidence type="ECO:0000256" key="1">
    <source>
        <dbReference type="SAM" id="MobiDB-lite"/>
    </source>
</evidence>
<evidence type="ECO:0000256" key="2">
    <source>
        <dbReference type="SAM" id="SignalP"/>
    </source>
</evidence>
<feature type="region of interest" description="Disordered" evidence="1">
    <location>
        <begin position="103"/>
        <end position="130"/>
    </location>
</feature>
<keyword evidence="4" id="KW-1185">Reference proteome</keyword>
<organism evidence="3 4">
    <name type="scientific">Rhodnius prolixus</name>
    <name type="common">Triatomid bug</name>
    <dbReference type="NCBI Taxonomy" id="13249"/>
    <lineage>
        <taxon>Eukaryota</taxon>
        <taxon>Metazoa</taxon>
        <taxon>Ecdysozoa</taxon>
        <taxon>Arthropoda</taxon>
        <taxon>Hexapoda</taxon>
        <taxon>Insecta</taxon>
        <taxon>Pterygota</taxon>
        <taxon>Neoptera</taxon>
        <taxon>Paraneoptera</taxon>
        <taxon>Hemiptera</taxon>
        <taxon>Heteroptera</taxon>
        <taxon>Panheteroptera</taxon>
        <taxon>Cimicomorpha</taxon>
        <taxon>Reduviidae</taxon>
        <taxon>Triatominae</taxon>
        <taxon>Rhodnius</taxon>
    </lineage>
</organism>